<name>A0AAD9L6I8_PAPLA</name>
<evidence type="ECO:0000259" key="4">
    <source>
        <dbReference type="PROSITE" id="PS50075"/>
    </source>
</evidence>
<evidence type="ECO:0000313" key="6">
    <source>
        <dbReference type="Proteomes" id="UP001182556"/>
    </source>
</evidence>
<dbReference type="InterPro" id="IPR020806">
    <property type="entry name" value="PKS_PP-bd"/>
</dbReference>
<dbReference type="InterPro" id="IPR036291">
    <property type="entry name" value="NAD(P)-bd_dom_sf"/>
</dbReference>
<feature type="region of interest" description="Disordered" evidence="3">
    <location>
        <begin position="1"/>
        <end position="33"/>
    </location>
</feature>
<dbReference type="SUPFAM" id="SSF51735">
    <property type="entry name" value="NAD(P)-binding Rossmann-fold domains"/>
    <property type="match status" value="1"/>
</dbReference>
<dbReference type="InterPro" id="IPR020845">
    <property type="entry name" value="AMP-binding_CS"/>
</dbReference>
<protein>
    <submittedName>
        <fullName evidence="5">L-aminoadipate-semialdehyde dehydrogenase</fullName>
    </submittedName>
</protein>
<gene>
    <name evidence="5" type="ORF">DB88DRAFT_483926</name>
</gene>
<evidence type="ECO:0000256" key="3">
    <source>
        <dbReference type="SAM" id="MobiDB-lite"/>
    </source>
</evidence>
<evidence type="ECO:0000256" key="1">
    <source>
        <dbReference type="ARBA" id="ARBA00022450"/>
    </source>
</evidence>
<evidence type="ECO:0000313" key="5">
    <source>
        <dbReference type="EMBL" id="KAK1925445.1"/>
    </source>
</evidence>
<dbReference type="Gene3D" id="1.10.1200.10">
    <property type="entry name" value="ACP-like"/>
    <property type="match status" value="1"/>
</dbReference>
<dbReference type="Gene3D" id="3.40.50.12780">
    <property type="entry name" value="N-terminal domain of ligase-like"/>
    <property type="match status" value="1"/>
</dbReference>
<evidence type="ECO:0000256" key="2">
    <source>
        <dbReference type="ARBA" id="ARBA00022553"/>
    </source>
</evidence>
<dbReference type="InterPro" id="IPR009081">
    <property type="entry name" value="PP-bd_ACP"/>
</dbReference>
<dbReference type="PROSITE" id="PS50075">
    <property type="entry name" value="CARRIER"/>
    <property type="match status" value="1"/>
</dbReference>
<dbReference type="InterPro" id="IPR051414">
    <property type="entry name" value="Adenylate-forming_Reductase"/>
</dbReference>
<sequence length="1077" mass="116870">MGTVISPSPSPVDTRPPSSPHCHSTTSHRTMPAPTFHARSVTDLIALREREQGDEPAVHTGAAEFGEELQTLTFSDVGRAVDRLAAYYDSIHLPFPSSSPVPPEQVIAVLTSTAIDETLLEIALAKLGLTALLLSVNNSVAAVAHLCKQTKATHLIYGTKYASAAQEAQALLSSEGVDIEIVAEKRFPLWGPGGVRDSKIPPYPARLSVEQEAKRSCVILHSSGSTGFPKPVYITHYGLIANAAQSLPKTGFSALPLFHGFGHFSIFRCFYHGKTFTLMPPNLPLTSANICKIIRASPTPPVQHFAVPYVLKLLGETEEGVETLASFEAVSFAGAAVPDDLGDRLVNAGVNLFSQYGTTETGALMTSRRNDYVKDKAWNWLRAEGPIADYLELIPQGSDTFEVVVKDGWPAKIMSNRDDGAYCTKDLVLRHPEQKTWFKYIGRLDDTLTQTLGEKTNPVPIELAIRGNSPLVQECIVFGDGRPQVGALLLPSDAGAALSKDKAEYIKTVWPVIAEANEKAPSHSRILPEMVEVLPYGTEIPVATKMSILRPACYKKFADIIDSIYERFEKGTGQPKRVISEQAEMERFLAETINTALGDKAGDDLTPSTDLFEYGVDSLAATRVRNVISKSLELGSATLGQNVVYEHPSISALATYLVSLGSGNVDGHSAQDASAEMWAMVDKWAKAVVPARPSTSSGLNANGSSGEVVVLTGATGSLGAHILENLVNKPSVSKVICLSRGSSHQETVARVRSSLAQRQRVLSDSAASKIVSFAADVNRADLGLLEKDLEYIRQNATAYIHNAWPVNFVLSLQSFEPHIGGAINLLNLAQTSPKPLTPAFFFSSSVGTRQGRYEPLVTEEFSDDPVSAGGMGYGRSKWVVEKVMERAQKVGARAGVLRIGQLVGDTDKGVWNETEAWPLLFRSADTIGAVPLLDERPSWLPVDQAGRAISEVVLSTLSRDDLSAAHANVYHILNPRPSTWSDILTGLRQGGLNFEAVERREWVERLAKSEQDVTRNPTYKLLSFYAGRIGKDEERAHMDFEVRHTSALSPTIAACKPTDPALVALWVSQWKKSGFMQ</sequence>
<dbReference type="InterPro" id="IPR000873">
    <property type="entry name" value="AMP-dep_synth/lig_dom"/>
</dbReference>
<dbReference type="Pfam" id="PF00550">
    <property type="entry name" value="PP-binding"/>
    <property type="match status" value="1"/>
</dbReference>
<dbReference type="InterPro" id="IPR013120">
    <property type="entry name" value="FAR_NAD-bd"/>
</dbReference>
<reference evidence="5" key="1">
    <citation type="submission" date="2023-02" db="EMBL/GenBank/DDBJ databases">
        <title>Identification and recombinant expression of a fungal hydrolase from Papiliotrema laurentii that hydrolyzes apple cutin and clears colloidal polyester polyurethane.</title>
        <authorList>
            <consortium name="DOE Joint Genome Institute"/>
            <person name="Roman V.A."/>
            <person name="Bojanowski C."/>
            <person name="Crable B.R."/>
            <person name="Wagner D.N."/>
            <person name="Hung C.S."/>
            <person name="Nadeau L.J."/>
            <person name="Schratz L."/>
            <person name="Haridas S."/>
            <person name="Pangilinan J."/>
            <person name="Lipzen A."/>
            <person name="Na H."/>
            <person name="Yan M."/>
            <person name="Ng V."/>
            <person name="Grigoriev I.V."/>
            <person name="Spatafora J.W."/>
            <person name="Barlow D."/>
            <person name="Biffinger J."/>
            <person name="Kelley-Loughnane N."/>
            <person name="Varaljay V.A."/>
            <person name="Crookes-Goodson W.J."/>
        </authorList>
    </citation>
    <scope>NUCLEOTIDE SEQUENCE</scope>
    <source>
        <strain evidence="5">5307AH</strain>
    </source>
</reference>
<dbReference type="Pfam" id="PF07993">
    <property type="entry name" value="NAD_binding_4"/>
    <property type="match status" value="1"/>
</dbReference>
<dbReference type="GO" id="GO:0031177">
    <property type="term" value="F:phosphopantetheine binding"/>
    <property type="evidence" value="ECO:0007669"/>
    <property type="project" value="InterPro"/>
</dbReference>
<keyword evidence="6" id="KW-1185">Reference proteome</keyword>
<proteinExistence type="predicted"/>
<dbReference type="Proteomes" id="UP001182556">
    <property type="component" value="Unassembled WGS sequence"/>
</dbReference>
<dbReference type="Pfam" id="PF00501">
    <property type="entry name" value="AMP-binding"/>
    <property type="match status" value="1"/>
</dbReference>
<feature type="compositionally biased region" description="Low complexity" evidence="3">
    <location>
        <begin position="20"/>
        <end position="30"/>
    </location>
</feature>
<organism evidence="5 6">
    <name type="scientific">Papiliotrema laurentii</name>
    <name type="common">Cryptococcus laurentii</name>
    <dbReference type="NCBI Taxonomy" id="5418"/>
    <lineage>
        <taxon>Eukaryota</taxon>
        <taxon>Fungi</taxon>
        <taxon>Dikarya</taxon>
        <taxon>Basidiomycota</taxon>
        <taxon>Agaricomycotina</taxon>
        <taxon>Tremellomycetes</taxon>
        <taxon>Tremellales</taxon>
        <taxon>Rhynchogastremaceae</taxon>
        <taxon>Papiliotrema</taxon>
    </lineage>
</organism>
<dbReference type="AlphaFoldDB" id="A0AAD9L6I8"/>
<keyword evidence="2" id="KW-0597">Phosphoprotein</keyword>
<dbReference type="InterPro" id="IPR042099">
    <property type="entry name" value="ANL_N_sf"/>
</dbReference>
<dbReference type="EMBL" id="JAODAN010000003">
    <property type="protein sequence ID" value="KAK1925445.1"/>
    <property type="molecule type" value="Genomic_DNA"/>
</dbReference>
<dbReference type="Gene3D" id="3.40.50.720">
    <property type="entry name" value="NAD(P)-binding Rossmann-like Domain"/>
    <property type="match status" value="1"/>
</dbReference>
<dbReference type="Pfam" id="PF23562">
    <property type="entry name" value="AMP-binding_C_3"/>
    <property type="match status" value="1"/>
</dbReference>
<dbReference type="SUPFAM" id="SSF56801">
    <property type="entry name" value="Acetyl-CoA synthetase-like"/>
    <property type="match status" value="1"/>
</dbReference>
<dbReference type="SUPFAM" id="SSF47336">
    <property type="entry name" value="ACP-like"/>
    <property type="match status" value="1"/>
</dbReference>
<dbReference type="PROSITE" id="PS00455">
    <property type="entry name" value="AMP_BINDING"/>
    <property type="match status" value="1"/>
</dbReference>
<keyword evidence="1" id="KW-0596">Phosphopantetheine</keyword>
<feature type="domain" description="Carrier" evidence="4">
    <location>
        <begin position="580"/>
        <end position="661"/>
    </location>
</feature>
<dbReference type="PANTHER" id="PTHR43439">
    <property type="entry name" value="PHENYLACETATE-COENZYME A LIGASE"/>
    <property type="match status" value="1"/>
</dbReference>
<dbReference type="SMART" id="SM00823">
    <property type="entry name" value="PKS_PP"/>
    <property type="match status" value="1"/>
</dbReference>
<accession>A0AAD9L6I8</accession>
<dbReference type="InterPro" id="IPR036736">
    <property type="entry name" value="ACP-like_sf"/>
</dbReference>
<dbReference type="PANTHER" id="PTHR43439:SF2">
    <property type="entry name" value="ENZYME, PUTATIVE (JCVI)-RELATED"/>
    <property type="match status" value="1"/>
</dbReference>
<comment type="caution">
    <text evidence="5">The sequence shown here is derived from an EMBL/GenBank/DDBJ whole genome shotgun (WGS) entry which is preliminary data.</text>
</comment>